<gene>
    <name evidence="1" type="ORF">Zmor_017285</name>
</gene>
<sequence>MRAFFTCLNAVYQTKTETDTYQMLQMVHVFNTLPKFKTNAIFIISIFDFRKEIFDHLLLSASAAQLSAALKSLDFDIWKDPHFLCALIKNGASLDVLGQTLFPRMLRHRLQRYEILF</sequence>
<evidence type="ECO:0000313" key="1">
    <source>
        <dbReference type="EMBL" id="KAJ3651234.1"/>
    </source>
</evidence>
<protein>
    <submittedName>
        <fullName evidence="1">Uncharacterized protein</fullName>
    </submittedName>
</protein>
<comment type="caution">
    <text evidence="1">The sequence shown here is derived from an EMBL/GenBank/DDBJ whole genome shotgun (WGS) entry which is preliminary data.</text>
</comment>
<dbReference type="EMBL" id="JALNTZ010000005">
    <property type="protein sequence ID" value="KAJ3651234.1"/>
    <property type="molecule type" value="Genomic_DNA"/>
</dbReference>
<organism evidence="1 2">
    <name type="scientific">Zophobas morio</name>
    <dbReference type="NCBI Taxonomy" id="2755281"/>
    <lineage>
        <taxon>Eukaryota</taxon>
        <taxon>Metazoa</taxon>
        <taxon>Ecdysozoa</taxon>
        <taxon>Arthropoda</taxon>
        <taxon>Hexapoda</taxon>
        <taxon>Insecta</taxon>
        <taxon>Pterygota</taxon>
        <taxon>Neoptera</taxon>
        <taxon>Endopterygota</taxon>
        <taxon>Coleoptera</taxon>
        <taxon>Polyphaga</taxon>
        <taxon>Cucujiformia</taxon>
        <taxon>Tenebrionidae</taxon>
        <taxon>Zophobas</taxon>
    </lineage>
</organism>
<dbReference type="Proteomes" id="UP001168821">
    <property type="component" value="Unassembled WGS sequence"/>
</dbReference>
<keyword evidence="2" id="KW-1185">Reference proteome</keyword>
<dbReference type="AlphaFoldDB" id="A0AA38MCE7"/>
<evidence type="ECO:0000313" key="2">
    <source>
        <dbReference type="Proteomes" id="UP001168821"/>
    </source>
</evidence>
<reference evidence="1" key="1">
    <citation type="journal article" date="2023" name="G3 (Bethesda)">
        <title>Whole genome assemblies of Zophobas morio and Tenebrio molitor.</title>
        <authorList>
            <person name="Kaur S."/>
            <person name="Stinson S.A."/>
            <person name="diCenzo G.C."/>
        </authorList>
    </citation>
    <scope>NUCLEOTIDE SEQUENCE</scope>
    <source>
        <strain evidence="1">QUZm001</strain>
    </source>
</reference>
<accession>A0AA38MCE7</accession>
<proteinExistence type="predicted"/>
<name>A0AA38MCE7_9CUCU</name>